<name>A0A135TUQ3_9PEZI</name>
<dbReference type="Proteomes" id="UP000070054">
    <property type="component" value="Unassembled WGS sequence"/>
</dbReference>
<reference evidence="1 2" key="1">
    <citation type="submission" date="2014-02" db="EMBL/GenBank/DDBJ databases">
        <title>The genome sequence of Colletotrichum nymphaeae SA-01.</title>
        <authorList>
            <person name="Baroncelli R."/>
            <person name="Thon M.R."/>
        </authorList>
    </citation>
    <scope>NUCLEOTIDE SEQUENCE [LARGE SCALE GENOMIC DNA]</scope>
    <source>
        <strain evidence="1 2">SA-01</strain>
    </source>
</reference>
<evidence type="ECO:0000313" key="1">
    <source>
        <dbReference type="EMBL" id="KXH51855.1"/>
    </source>
</evidence>
<keyword evidence="2" id="KW-1185">Reference proteome</keyword>
<evidence type="ECO:0000313" key="2">
    <source>
        <dbReference type="Proteomes" id="UP000070054"/>
    </source>
</evidence>
<gene>
    <name evidence="1" type="ORF">CNYM01_11240</name>
</gene>
<accession>A0A135TUQ3</accession>
<sequence length="428" mass="49703">MSNESEEDENIALAAEGRAEAIEEKFRELNVPRKINYERVKTARANKMARRLIHEGRDSVSTAWFAWYVDFGVWSYIHEKCEYYRGQQVRNPLLTFLNCLLVAKNGDYETFPWIDLEPAVKPKTPEDASAWFDGLKDAIKQTYDLPALERKKLGLTLLRPENYLVRDHDKVAARLREDTWNNVFPGRVPPHGIAFEVIVPSAVKMSSDLKWDLTHRTHHVPDRVKISTVGRVHRRGHFVMAMVLGYNSCVVDDPESRLILAKTYDIFLKWAVTIIITGRSMKLTRALKNFVLPQPNLDVGGEDTIMGGMGDEMELTREQLALCAEEFDVVPLTSIPDYAVFRVSEWLHREVGRTSAEDRCRLLRDWCQLEDRKFHQNLEGMTREDLQKACHEAWMEKTDNWKETLDITVWSWTEEVYWAKKIAEPFDS</sequence>
<protein>
    <submittedName>
        <fullName evidence="1">Uncharacterized protein</fullName>
    </submittedName>
</protein>
<organism evidence="1 2">
    <name type="scientific">Colletotrichum nymphaeae SA-01</name>
    <dbReference type="NCBI Taxonomy" id="1460502"/>
    <lineage>
        <taxon>Eukaryota</taxon>
        <taxon>Fungi</taxon>
        <taxon>Dikarya</taxon>
        <taxon>Ascomycota</taxon>
        <taxon>Pezizomycotina</taxon>
        <taxon>Sordariomycetes</taxon>
        <taxon>Hypocreomycetidae</taxon>
        <taxon>Glomerellales</taxon>
        <taxon>Glomerellaceae</taxon>
        <taxon>Colletotrichum</taxon>
        <taxon>Colletotrichum acutatum species complex</taxon>
    </lineage>
</organism>
<comment type="caution">
    <text evidence="1">The sequence shown here is derived from an EMBL/GenBank/DDBJ whole genome shotgun (WGS) entry which is preliminary data.</text>
</comment>
<dbReference type="AlphaFoldDB" id="A0A135TUQ3"/>
<proteinExistence type="predicted"/>
<dbReference type="EMBL" id="JEMN01001015">
    <property type="protein sequence ID" value="KXH51855.1"/>
    <property type="molecule type" value="Genomic_DNA"/>
</dbReference>
<dbReference type="OrthoDB" id="4801796at2759"/>